<dbReference type="InterPro" id="IPR001810">
    <property type="entry name" value="F-box_dom"/>
</dbReference>
<feature type="region of interest" description="Disordered" evidence="1">
    <location>
        <begin position="389"/>
        <end position="461"/>
    </location>
</feature>
<sequence>MSTFPRDVIAEILCRLPVNRVLRCRCVSKSWLALIDSPGFAKLHVTYSLKTNSNNLCLLLRKVDYYGYGKRCFYSIHFDSLNSRVITPKEMTNPLMSSEFNTKILGSCNGLLLISNTVDDTALWNPSIGKYKKLPVMGVGDNPVHVNFGFGYDVANDDYKVVRIVQFSGSEKGCFHSDVMVYSLKSSCWRGVDEQLPYVLRYVDQPGVYLNGSLHWIASAKIEIPASKLELLIVAFDLGTEKWRLVPRPRYTDTGFIVNLVVLGGSLCVYKTYFVDSYSDWGDVDIVLDHVHIWEMKEYGVKDSWTGVASLEQPDRQLGCTVVPLAYSNNRDEILVEQDNRRFLWTGIKEDSIKIVDTGVGTLRGFLHFNSYVYLGSLVQLTSNDDLNKQYNADKGGNKKARKKSPSKSHNSPDRSHSQGNSSQPNTVEKDNSSTRSPPKDAEEIQTIEDEHTSEVEKDVQ</sequence>
<dbReference type="InterPro" id="IPR011043">
    <property type="entry name" value="Gal_Oxase/kelch_b-propeller"/>
</dbReference>
<feature type="compositionally biased region" description="Polar residues" evidence="1">
    <location>
        <begin position="418"/>
        <end position="427"/>
    </location>
</feature>
<dbReference type="PANTHER" id="PTHR31672:SF13">
    <property type="entry name" value="F-BOX PROTEIN CPR30-LIKE"/>
    <property type="match status" value="1"/>
</dbReference>
<dbReference type="PANTHER" id="PTHR31672">
    <property type="entry name" value="BNACNNG10540D PROTEIN"/>
    <property type="match status" value="1"/>
</dbReference>
<protein>
    <recommendedName>
        <fullName evidence="2">F-box domain-containing protein</fullName>
    </recommendedName>
</protein>
<reference evidence="3" key="1">
    <citation type="submission" date="2023-12" db="EMBL/GenBank/DDBJ databases">
        <title>Genome assembly of Anisodus tanguticus.</title>
        <authorList>
            <person name="Wang Y.-J."/>
        </authorList>
    </citation>
    <scope>NUCLEOTIDE SEQUENCE</scope>
    <source>
        <strain evidence="3">KB-2021</strain>
        <tissue evidence="3">Leaf</tissue>
    </source>
</reference>
<dbReference type="InterPro" id="IPR017451">
    <property type="entry name" value="F-box-assoc_interact_dom"/>
</dbReference>
<feature type="domain" description="F-box" evidence="2">
    <location>
        <begin position="1"/>
        <end position="43"/>
    </location>
</feature>
<dbReference type="SMART" id="SM00256">
    <property type="entry name" value="FBOX"/>
    <property type="match status" value="1"/>
</dbReference>
<dbReference type="Proteomes" id="UP001291623">
    <property type="component" value="Unassembled WGS sequence"/>
</dbReference>
<evidence type="ECO:0000313" key="3">
    <source>
        <dbReference type="EMBL" id="KAK4370235.1"/>
    </source>
</evidence>
<dbReference type="PROSITE" id="PS50181">
    <property type="entry name" value="FBOX"/>
    <property type="match status" value="1"/>
</dbReference>
<dbReference type="SUPFAM" id="SSF50965">
    <property type="entry name" value="Galactose oxidase, central domain"/>
    <property type="match status" value="1"/>
</dbReference>
<dbReference type="InterPro" id="IPR015915">
    <property type="entry name" value="Kelch-typ_b-propeller"/>
</dbReference>
<gene>
    <name evidence="3" type="ORF">RND71_009710</name>
</gene>
<dbReference type="InterPro" id="IPR036047">
    <property type="entry name" value="F-box-like_dom_sf"/>
</dbReference>
<name>A0AAE1SIA6_9SOLA</name>
<dbReference type="SUPFAM" id="SSF81383">
    <property type="entry name" value="F-box domain"/>
    <property type="match status" value="1"/>
</dbReference>
<dbReference type="EMBL" id="JAVYJV010000005">
    <property type="protein sequence ID" value="KAK4370235.1"/>
    <property type="molecule type" value="Genomic_DNA"/>
</dbReference>
<dbReference type="CDD" id="cd22157">
    <property type="entry name" value="F-box_AtFBW1-like"/>
    <property type="match status" value="1"/>
</dbReference>
<accession>A0AAE1SIA6</accession>
<evidence type="ECO:0000313" key="4">
    <source>
        <dbReference type="Proteomes" id="UP001291623"/>
    </source>
</evidence>
<organism evidence="3 4">
    <name type="scientific">Anisodus tanguticus</name>
    <dbReference type="NCBI Taxonomy" id="243964"/>
    <lineage>
        <taxon>Eukaryota</taxon>
        <taxon>Viridiplantae</taxon>
        <taxon>Streptophyta</taxon>
        <taxon>Embryophyta</taxon>
        <taxon>Tracheophyta</taxon>
        <taxon>Spermatophyta</taxon>
        <taxon>Magnoliopsida</taxon>
        <taxon>eudicotyledons</taxon>
        <taxon>Gunneridae</taxon>
        <taxon>Pentapetalae</taxon>
        <taxon>asterids</taxon>
        <taxon>lamiids</taxon>
        <taxon>Solanales</taxon>
        <taxon>Solanaceae</taxon>
        <taxon>Solanoideae</taxon>
        <taxon>Hyoscyameae</taxon>
        <taxon>Anisodus</taxon>
    </lineage>
</organism>
<proteinExistence type="predicted"/>
<dbReference type="NCBIfam" id="TIGR01640">
    <property type="entry name" value="F_box_assoc_1"/>
    <property type="match status" value="1"/>
</dbReference>
<keyword evidence="4" id="KW-1185">Reference proteome</keyword>
<dbReference type="AlphaFoldDB" id="A0AAE1SIA6"/>
<dbReference type="InterPro" id="IPR006527">
    <property type="entry name" value="F-box-assoc_dom_typ1"/>
</dbReference>
<feature type="compositionally biased region" description="Basic and acidic residues" evidence="1">
    <location>
        <begin position="428"/>
        <end position="461"/>
    </location>
</feature>
<comment type="caution">
    <text evidence="3">The sequence shown here is derived from an EMBL/GenBank/DDBJ whole genome shotgun (WGS) entry which is preliminary data.</text>
</comment>
<evidence type="ECO:0000256" key="1">
    <source>
        <dbReference type="SAM" id="MobiDB-lite"/>
    </source>
</evidence>
<dbReference type="Pfam" id="PF00646">
    <property type="entry name" value="F-box"/>
    <property type="match status" value="1"/>
</dbReference>
<evidence type="ECO:0000259" key="2">
    <source>
        <dbReference type="PROSITE" id="PS50181"/>
    </source>
</evidence>
<dbReference type="Gene3D" id="1.20.1280.50">
    <property type="match status" value="1"/>
</dbReference>
<feature type="compositionally biased region" description="Basic residues" evidence="1">
    <location>
        <begin position="398"/>
        <end position="407"/>
    </location>
</feature>
<dbReference type="InterPro" id="IPR050796">
    <property type="entry name" value="SCF_F-box_component"/>
</dbReference>
<dbReference type="Pfam" id="PF07734">
    <property type="entry name" value="FBA_1"/>
    <property type="match status" value="1"/>
</dbReference>
<dbReference type="Gene3D" id="2.120.10.80">
    <property type="entry name" value="Kelch-type beta propeller"/>
    <property type="match status" value="1"/>
</dbReference>